<evidence type="ECO:0000313" key="2">
    <source>
        <dbReference type="Proteomes" id="UP000276133"/>
    </source>
</evidence>
<comment type="caution">
    <text evidence="1">The sequence shown here is derived from an EMBL/GenBank/DDBJ whole genome shotgun (WGS) entry which is preliminary data.</text>
</comment>
<keyword evidence="2" id="KW-1185">Reference proteome</keyword>
<dbReference type="AlphaFoldDB" id="A0A3M7QWD0"/>
<protein>
    <submittedName>
        <fullName evidence="1">Uncharacterized protein</fullName>
    </submittedName>
</protein>
<sequence length="104" mass="11890">MKPNCHTICLIIQYNTKLKRGRPRKQKAALFYQNDCDLNSSENESDLEQAVVEQELPSNSVIEKAYVAEATVEAIILIFCEFIAAEKLNFKADLFLSRKFESKS</sequence>
<gene>
    <name evidence="1" type="ORF">BpHYR1_007005</name>
</gene>
<dbReference type="EMBL" id="REGN01004995">
    <property type="protein sequence ID" value="RNA15285.1"/>
    <property type="molecule type" value="Genomic_DNA"/>
</dbReference>
<evidence type="ECO:0000313" key="1">
    <source>
        <dbReference type="EMBL" id="RNA15285.1"/>
    </source>
</evidence>
<name>A0A3M7QWD0_BRAPC</name>
<reference evidence="1 2" key="1">
    <citation type="journal article" date="2018" name="Sci. Rep.">
        <title>Genomic signatures of local adaptation to the degree of environmental predictability in rotifers.</title>
        <authorList>
            <person name="Franch-Gras L."/>
            <person name="Hahn C."/>
            <person name="Garcia-Roger E.M."/>
            <person name="Carmona M.J."/>
            <person name="Serra M."/>
            <person name="Gomez A."/>
        </authorList>
    </citation>
    <scope>NUCLEOTIDE SEQUENCE [LARGE SCALE GENOMIC DNA]</scope>
    <source>
        <strain evidence="1">HYR1</strain>
    </source>
</reference>
<proteinExistence type="predicted"/>
<accession>A0A3M7QWD0</accession>
<organism evidence="1 2">
    <name type="scientific">Brachionus plicatilis</name>
    <name type="common">Marine rotifer</name>
    <name type="synonym">Brachionus muelleri</name>
    <dbReference type="NCBI Taxonomy" id="10195"/>
    <lineage>
        <taxon>Eukaryota</taxon>
        <taxon>Metazoa</taxon>
        <taxon>Spiralia</taxon>
        <taxon>Gnathifera</taxon>
        <taxon>Rotifera</taxon>
        <taxon>Eurotatoria</taxon>
        <taxon>Monogononta</taxon>
        <taxon>Pseudotrocha</taxon>
        <taxon>Ploima</taxon>
        <taxon>Brachionidae</taxon>
        <taxon>Brachionus</taxon>
    </lineage>
</organism>
<dbReference type="Proteomes" id="UP000276133">
    <property type="component" value="Unassembled WGS sequence"/>
</dbReference>